<proteinExistence type="predicted"/>
<dbReference type="RefSeq" id="XP_032354625.1">
    <property type="nucleotide sequence ID" value="XM_032498734.1"/>
</dbReference>
<dbReference type="Gene3D" id="3.10.50.40">
    <property type="match status" value="1"/>
</dbReference>
<evidence type="ECO:0000256" key="1">
    <source>
        <dbReference type="ARBA" id="ARBA00022737"/>
    </source>
</evidence>
<evidence type="ECO:0000259" key="3">
    <source>
        <dbReference type="PROSITE" id="PS50059"/>
    </source>
</evidence>
<feature type="domain" description="PPIase FKBP-type" evidence="3">
    <location>
        <begin position="45"/>
        <end position="98"/>
    </location>
</feature>
<dbReference type="GeneID" id="102523051"/>
<comment type="catalytic activity">
    <reaction evidence="2">
        <text>[protein]-peptidylproline (omega=180) = [protein]-peptidylproline (omega=0)</text>
        <dbReference type="Rhea" id="RHEA:16237"/>
        <dbReference type="Rhea" id="RHEA-COMP:10747"/>
        <dbReference type="Rhea" id="RHEA-COMP:10748"/>
        <dbReference type="ChEBI" id="CHEBI:83833"/>
        <dbReference type="ChEBI" id="CHEBI:83834"/>
        <dbReference type="EC" id="5.2.1.8"/>
    </reaction>
</comment>
<dbReference type="SUPFAM" id="SSF54534">
    <property type="entry name" value="FKBP-like"/>
    <property type="match status" value="1"/>
</dbReference>
<name>A0A8B8UKG7_CAMFR</name>
<reference evidence="5" key="1">
    <citation type="submission" date="2025-08" db="UniProtKB">
        <authorList>
            <consortium name="RefSeq"/>
        </authorList>
    </citation>
    <scope>IDENTIFICATION</scope>
    <source>
        <tissue evidence="5">Ear skin</tissue>
    </source>
</reference>
<organism evidence="4 5">
    <name type="scientific">Camelus ferus</name>
    <name type="common">Wild bactrian camel</name>
    <name type="synonym">Camelus bactrianus ferus</name>
    <dbReference type="NCBI Taxonomy" id="419612"/>
    <lineage>
        <taxon>Eukaryota</taxon>
        <taxon>Metazoa</taxon>
        <taxon>Chordata</taxon>
        <taxon>Craniata</taxon>
        <taxon>Vertebrata</taxon>
        <taxon>Euteleostomi</taxon>
        <taxon>Mammalia</taxon>
        <taxon>Eutheria</taxon>
        <taxon>Laurasiatheria</taxon>
        <taxon>Artiodactyla</taxon>
        <taxon>Tylopoda</taxon>
        <taxon>Camelidae</taxon>
        <taxon>Camelus</taxon>
    </lineage>
</organism>
<dbReference type="InterPro" id="IPR001179">
    <property type="entry name" value="PPIase_FKBP_dom"/>
</dbReference>
<keyword evidence="2" id="KW-0697">Rotamase</keyword>
<gene>
    <name evidence="5" type="primary">LOC102523051</name>
</gene>
<dbReference type="PANTHER" id="PTHR46046">
    <property type="entry name" value="PEPTIDYLPROLYL ISOMERASE"/>
    <property type="match status" value="1"/>
</dbReference>
<dbReference type="EC" id="5.2.1.8" evidence="2"/>
<keyword evidence="4" id="KW-1185">Reference proteome</keyword>
<evidence type="ECO:0000313" key="4">
    <source>
        <dbReference type="Proteomes" id="UP000694856"/>
    </source>
</evidence>
<dbReference type="AlphaFoldDB" id="A0A8B8UKG7"/>
<protein>
    <recommendedName>
        <fullName evidence="2">peptidylprolyl isomerase</fullName>
        <ecNumber evidence="2">5.2.1.8</ecNumber>
    </recommendedName>
</protein>
<dbReference type="PANTHER" id="PTHR46046:SF3">
    <property type="entry name" value="PEPTIDYL-PROLYL CIS-TRANS ISOMERASE FKBP10"/>
    <property type="match status" value="1"/>
</dbReference>
<keyword evidence="1" id="KW-0677">Repeat</keyword>
<dbReference type="Proteomes" id="UP000694856">
    <property type="component" value="Chromosome 16"/>
</dbReference>
<evidence type="ECO:0000256" key="2">
    <source>
        <dbReference type="PROSITE-ProRule" id="PRU00277"/>
    </source>
</evidence>
<sequence length="114" mass="12547">MGGLIPPDATLCFDVVLLDVWDKADTVQVSTMLHPPHCPHMVQDSDFVRYHYNGMLLDGAAFDNSYNRGGTYDTYVGSGCLIKGMDQGLLGMRPGERRASSLHSWPMARKAMGL</sequence>
<dbReference type="Pfam" id="PF00254">
    <property type="entry name" value="FKBP_C"/>
    <property type="match status" value="1"/>
</dbReference>
<dbReference type="PROSITE" id="PS50059">
    <property type="entry name" value="FKBP_PPIASE"/>
    <property type="match status" value="1"/>
</dbReference>
<dbReference type="GO" id="GO:0003755">
    <property type="term" value="F:peptidyl-prolyl cis-trans isomerase activity"/>
    <property type="evidence" value="ECO:0007669"/>
    <property type="project" value="UniProtKB-KW"/>
</dbReference>
<dbReference type="KEGG" id="cfr:102523051"/>
<accession>A0A8B8UKG7</accession>
<dbReference type="InterPro" id="IPR051989">
    <property type="entry name" value="FKBP-like_isomerase"/>
</dbReference>
<dbReference type="GO" id="GO:0005783">
    <property type="term" value="C:endoplasmic reticulum"/>
    <property type="evidence" value="ECO:0007669"/>
    <property type="project" value="TreeGrafter"/>
</dbReference>
<evidence type="ECO:0000313" key="5">
    <source>
        <dbReference type="RefSeq" id="XP_032354625.1"/>
    </source>
</evidence>
<keyword evidence="2" id="KW-0413">Isomerase</keyword>
<dbReference type="InterPro" id="IPR046357">
    <property type="entry name" value="PPIase_dom_sf"/>
</dbReference>